<gene>
    <name evidence="2" type="ORF">LR48_Vigan09g055300</name>
</gene>
<reference evidence="3" key="1">
    <citation type="journal article" date="2015" name="Proc. Natl. Acad. Sci. U.S.A.">
        <title>Genome sequencing of adzuki bean (Vigna angularis) provides insight into high starch and low fat accumulation and domestication.</title>
        <authorList>
            <person name="Yang K."/>
            <person name="Tian Z."/>
            <person name="Chen C."/>
            <person name="Luo L."/>
            <person name="Zhao B."/>
            <person name="Wang Z."/>
            <person name="Yu L."/>
            <person name="Li Y."/>
            <person name="Sun Y."/>
            <person name="Li W."/>
            <person name="Chen Y."/>
            <person name="Li Y."/>
            <person name="Zhang Y."/>
            <person name="Ai D."/>
            <person name="Zhao J."/>
            <person name="Shang C."/>
            <person name="Ma Y."/>
            <person name="Wu B."/>
            <person name="Wang M."/>
            <person name="Gao L."/>
            <person name="Sun D."/>
            <person name="Zhang P."/>
            <person name="Guo F."/>
            <person name="Wang W."/>
            <person name="Li Y."/>
            <person name="Wang J."/>
            <person name="Varshney R.K."/>
            <person name="Wang J."/>
            <person name="Ling H.Q."/>
            <person name="Wan P."/>
        </authorList>
    </citation>
    <scope>NUCLEOTIDE SEQUENCE</scope>
    <source>
        <strain evidence="3">cv. Jingnong 6</strain>
    </source>
</reference>
<dbReference type="AlphaFoldDB" id="A0A0L9VB65"/>
<organism evidence="2 3">
    <name type="scientific">Phaseolus angularis</name>
    <name type="common">Azuki bean</name>
    <name type="synonym">Vigna angularis</name>
    <dbReference type="NCBI Taxonomy" id="3914"/>
    <lineage>
        <taxon>Eukaryota</taxon>
        <taxon>Viridiplantae</taxon>
        <taxon>Streptophyta</taxon>
        <taxon>Embryophyta</taxon>
        <taxon>Tracheophyta</taxon>
        <taxon>Spermatophyta</taxon>
        <taxon>Magnoliopsida</taxon>
        <taxon>eudicotyledons</taxon>
        <taxon>Gunneridae</taxon>
        <taxon>Pentapetalae</taxon>
        <taxon>rosids</taxon>
        <taxon>fabids</taxon>
        <taxon>Fabales</taxon>
        <taxon>Fabaceae</taxon>
        <taxon>Papilionoideae</taxon>
        <taxon>50 kb inversion clade</taxon>
        <taxon>NPAAA clade</taxon>
        <taxon>indigoferoid/millettioid clade</taxon>
        <taxon>Phaseoleae</taxon>
        <taxon>Vigna</taxon>
    </lineage>
</organism>
<evidence type="ECO:0000313" key="2">
    <source>
        <dbReference type="EMBL" id="KOM51894.1"/>
    </source>
</evidence>
<evidence type="ECO:0000256" key="1">
    <source>
        <dbReference type="SAM" id="MobiDB-lite"/>
    </source>
</evidence>
<accession>A0A0L9VB65</accession>
<dbReference type="Proteomes" id="UP000053144">
    <property type="component" value="Chromosome 9"/>
</dbReference>
<protein>
    <submittedName>
        <fullName evidence="2">Uncharacterized protein</fullName>
    </submittedName>
</protein>
<proteinExistence type="predicted"/>
<feature type="region of interest" description="Disordered" evidence="1">
    <location>
        <begin position="1"/>
        <end position="84"/>
    </location>
</feature>
<dbReference type="EMBL" id="CM003379">
    <property type="protein sequence ID" value="KOM51894.1"/>
    <property type="molecule type" value="Genomic_DNA"/>
</dbReference>
<feature type="compositionally biased region" description="Polar residues" evidence="1">
    <location>
        <begin position="26"/>
        <end position="37"/>
    </location>
</feature>
<sequence>MRGMGWPPHRARDSRLQYLKGRRRNQINPIPASSSLSKIAWQEKQAQARRTGATEAPIMEEDDEDDDFEDVEEGEEEDYDDSMS</sequence>
<name>A0A0L9VB65_PHAAN</name>
<dbReference type="Gramene" id="KOM51894">
    <property type="protein sequence ID" value="KOM51894"/>
    <property type="gene ID" value="LR48_Vigan09g055300"/>
</dbReference>
<evidence type="ECO:0000313" key="3">
    <source>
        <dbReference type="Proteomes" id="UP000053144"/>
    </source>
</evidence>
<feature type="compositionally biased region" description="Acidic residues" evidence="1">
    <location>
        <begin position="58"/>
        <end position="84"/>
    </location>
</feature>